<accession>A0ABD5SZ60</accession>
<protein>
    <submittedName>
        <fullName evidence="1">Uncharacterized protein</fullName>
    </submittedName>
</protein>
<evidence type="ECO:0000313" key="1">
    <source>
        <dbReference type="EMBL" id="MFC6770359.1"/>
    </source>
</evidence>
<dbReference type="AlphaFoldDB" id="A0ABD5SZ60"/>
<sequence>MNPVKQHVEELADISPPHEYVTDHGTVIESDLKQISLAGSQITVSADMTQDEQALIEDAIRAIQPRGKECFRNALNLSLYDHHLRYTEGYASPSFRPDTVVEHAWAMLDGEKIVDPTPEFEHHYGVVFSSQEILEQNAESNIKSDGIICGRRNYDFLAEQGYTR</sequence>
<gene>
    <name evidence="1" type="ORF">ACFQDD_02255</name>
</gene>
<keyword evidence="2" id="KW-1185">Reference proteome</keyword>
<reference evidence="1 2" key="1">
    <citation type="journal article" date="2019" name="Int. J. Syst. Evol. Microbiol.">
        <title>The Global Catalogue of Microorganisms (GCM) 10K type strain sequencing project: providing services to taxonomists for standard genome sequencing and annotation.</title>
        <authorList>
            <consortium name="The Broad Institute Genomics Platform"/>
            <consortium name="The Broad Institute Genome Sequencing Center for Infectious Disease"/>
            <person name="Wu L."/>
            <person name="Ma J."/>
        </authorList>
    </citation>
    <scope>NUCLEOTIDE SEQUENCE [LARGE SCALE GENOMIC DNA]</scope>
    <source>
        <strain evidence="1 2">PJ61</strain>
    </source>
</reference>
<comment type="caution">
    <text evidence="1">The sequence shown here is derived from an EMBL/GenBank/DDBJ whole genome shotgun (WGS) entry which is preliminary data.</text>
</comment>
<dbReference type="EMBL" id="JBHSWT010000045">
    <property type="protein sequence ID" value="MFC6770359.1"/>
    <property type="molecule type" value="Genomic_DNA"/>
</dbReference>
<organism evidence="1 2">
    <name type="scientific">Halorubrum pallidum</name>
    <dbReference type="NCBI Taxonomy" id="1526114"/>
    <lineage>
        <taxon>Archaea</taxon>
        <taxon>Methanobacteriati</taxon>
        <taxon>Methanobacteriota</taxon>
        <taxon>Stenosarchaea group</taxon>
        <taxon>Halobacteria</taxon>
        <taxon>Halobacteriales</taxon>
        <taxon>Haloferacaceae</taxon>
        <taxon>Halorubrum</taxon>
    </lineage>
</organism>
<dbReference type="Proteomes" id="UP001596274">
    <property type="component" value="Unassembled WGS sequence"/>
</dbReference>
<name>A0ABD5SZ60_9EURY</name>
<evidence type="ECO:0000313" key="2">
    <source>
        <dbReference type="Proteomes" id="UP001596274"/>
    </source>
</evidence>
<proteinExistence type="predicted"/>